<comment type="caution">
    <text evidence="1">The sequence shown here is derived from an EMBL/GenBank/DDBJ whole genome shotgun (WGS) entry which is preliminary data.</text>
</comment>
<evidence type="ECO:0000313" key="1">
    <source>
        <dbReference type="EMBL" id="NER13538.1"/>
    </source>
</evidence>
<name>A0A6P0UNQ4_9FLAO</name>
<dbReference type="AlphaFoldDB" id="A0A6P0UNQ4"/>
<keyword evidence="2" id="KW-1185">Reference proteome</keyword>
<dbReference type="Proteomes" id="UP000468581">
    <property type="component" value="Unassembled WGS sequence"/>
</dbReference>
<accession>A0A6P0UNQ4</accession>
<protein>
    <submittedName>
        <fullName evidence="1">Uncharacterized protein</fullName>
    </submittedName>
</protein>
<evidence type="ECO:0000313" key="2">
    <source>
        <dbReference type="Proteomes" id="UP000468581"/>
    </source>
</evidence>
<dbReference type="EMBL" id="JAABOO010000002">
    <property type="protein sequence ID" value="NER13538.1"/>
    <property type="molecule type" value="Genomic_DNA"/>
</dbReference>
<sequence length="243" mass="27179">MSELKKFTGVGSGFFDLEDPAQGVIITNIAKGALIKVDLVSDGSSDRNIIREQSAEQLVALMQAIDPNHAIVAVNADDTAFESMYLLFALNGVLPFSEKRKYRISLKSLNNRTTTFYNLDNSKLGTPLTVTRAEVRSTLSEKQEDVRGVDLLFFPNGFPDKLTHVVTDGFAQDGTPIQRKVEYSQEQMQLFSDTQAITIMTNGFQEIQTIGLLHKSFPIDQLDNITVHHADASDFEYFMVNYR</sequence>
<gene>
    <name evidence="1" type="ORF">GWK08_08830</name>
</gene>
<dbReference type="RefSeq" id="WP_163606574.1">
    <property type="nucleotide sequence ID" value="NZ_JAABOO010000002.1"/>
</dbReference>
<organism evidence="1 2">
    <name type="scientific">Leptobacterium flavescens</name>
    <dbReference type="NCBI Taxonomy" id="472055"/>
    <lineage>
        <taxon>Bacteria</taxon>
        <taxon>Pseudomonadati</taxon>
        <taxon>Bacteroidota</taxon>
        <taxon>Flavobacteriia</taxon>
        <taxon>Flavobacteriales</taxon>
        <taxon>Flavobacteriaceae</taxon>
        <taxon>Leptobacterium</taxon>
    </lineage>
</organism>
<reference evidence="1 2" key="1">
    <citation type="submission" date="2020-01" db="EMBL/GenBank/DDBJ databases">
        <title>Leptobacterium flavescens.</title>
        <authorList>
            <person name="Wang G."/>
        </authorList>
    </citation>
    <scope>NUCLEOTIDE SEQUENCE [LARGE SCALE GENOMIC DNA]</scope>
    <source>
        <strain evidence="1 2">KCTC 22160</strain>
    </source>
</reference>
<proteinExistence type="predicted"/>